<dbReference type="InterPro" id="IPR019734">
    <property type="entry name" value="TPR_rpt"/>
</dbReference>
<evidence type="ECO:0000313" key="4">
    <source>
        <dbReference type="Proteomes" id="UP000575898"/>
    </source>
</evidence>
<organism evidence="3 4">
    <name type="scientific">Chitinivorax tropicus</name>
    <dbReference type="NCBI Taxonomy" id="714531"/>
    <lineage>
        <taxon>Bacteria</taxon>
        <taxon>Pseudomonadati</taxon>
        <taxon>Pseudomonadota</taxon>
        <taxon>Betaproteobacteria</taxon>
        <taxon>Chitinivorax</taxon>
    </lineage>
</organism>
<dbReference type="Pfam" id="PF13432">
    <property type="entry name" value="TPR_16"/>
    <property type="match status" value="2"/>
</dbReference>
<dbReference type="PROSITE" id="PS50005">
    <property type="entry name" value="TPR"/>
    <property type="match status" value="3"/>
</dbReference>
<comment type="caution">
    <text evidence="3">The sequence shown here is derived from an EMBL/GenBank/DDBJ whole genome shotgun (WGS) entry which is preliminary data.</text>
</comment>
<dbReference type="InterPro" id="IPR011990">
    <property type="entry name" value="TPR-like_helical_dom_sf"/>
</dbReference>
<feature type="signal peptide" evidence="2">
    <location>
        <begin position="1"/>
        <end position="23"/>
    </location>
</feature>
<keyword evidence="1" id="KW-0802">TPR repeat</keyword>
<name>A0A840MDD8_9PROT</name>
<reference evidence="3 4" key="1">
    <citation type="submission" date="2020-08" db="EMBL/GenBank/DDBJ databases">
        <title>Genomic Encyclopedia of Type Strains, Phase IV (KMG-IV): sequencing the most valuable type-strain genomes for metagenomic binning, comparative biology and taxonomic classification.</title>
        <authorList>
            <person name="Goeker M."/>
        </authorList>
    </citation>
    <scope>NUCLEOTIDE SEQUENCE [LARGE SCALE GENOMIC DNA]</scope>
    <source>
        <strain evidence="3 4">DSM 27165</strain>
    </source>
</reference>
<dbReference type="Proteomes" id="UP000575898">
    <property type="component" value="Unassembled WGS sequence"/>
</dbReference>
<dbReference type="SUPFAM" id="SSF48452">
    <property type="entry name" value="TPR-like"/>
    <property type="match status" value="3"/>
</dbReference>
<feature type="repeat" description="TPR" evidence="1">
    <location>
        <begin position="307"/>
        <end position="340"/>
    </location>
</feature>
<dbReference type="NCBIfam" id="TIGR02917">
    <property type="entry name" value="PEP_TPR_lipo"/>
    <property type="match status" value="1"/>
</dbReference>
<proteinExistence type="predicted"/>
<feature type="chain" id="PRO_5032352969" evidence="2">
    <location>
        <begin position="24"/>
        <end position="931"/>
    </location>
</feature>
<evidence type="ECO:0000313" key="3">
    <source>
        <dbReference type="EMBL" id="MBB5017324.1"/>
    </source>
</evidence>
<dbReference type="PANTHER" id="PTHR12558:SF13">
    <property type="entry name" value="CELL DIVISION CYCLE PROTEIN 27 HOMOLOG"/>
    <property type="match status" value="1"/>
</dbReference>
<dbReference type="SMART" id="SM00028">
    <property type="entry name" value="TPR"/>
    <property type="match status" value="16"/>
</dbReference>
<keyword evidence="3" id="KW-0449">Lipoprotein</keyword>
<evidence type="ECO:0000256" key="2">
    <source>
        <dbReference type="SAM" id="SignalP"/>
    </source>
</evidence>
<dbReference type="InterPro" id="IPR014266">
    <property type="entry name" value="PEP-CTERM_TPR_PrsT"/>
</dbReference>
<feature type="repeat" description="TPR" evidence="1">
    <location>
        <begin position="477"/>
        <end position="510"/>
    </location>
</feature>
<sequence>MQPFNIPLSSLRVMAIAVSMALAGLMSGCEREKPPAASMERAQAFKEKGDRGSAIIQLKDMLQTNPNNGEARLLLAKLFMETGEPGLADIELEKAASQNVDKVQLALLKAQSQINNGKWDKVLETLTKGDPKLASLPESLTYQGAAYLGLKKPDLAEQHFQAALKQKADHIPAILGLVRIAIEQKNQQLAFARIDDALKKAPKDAAALELKADMLRFIGKPKEAWDFYIKANEIDPGRVAPYLNLVVLALDEKKFDEARKYLGRFQKAAPAAYVGKYLSAFIAYKEGKLDQAYTEVTETLKVAPNHTPAIVLAGSIAFDKGNFSQAEKFFTTALDTVPENMQLRMQLAKTWLRQGQSDKVIAAFLPIIKEHAGNAEMAALMGQAYVLNKDYSNAILAFTHAAKLTPDSPEAITRLGVAKIYGGDLAGGLTDLQAAAKAGKGDGEAATVLAMTFLNRKEYDKASQALDLVEQLQKPNPVTYNIRGSIALARQDTAGARKAFESALKLQPDFLQAAFNLARMDLLDKRFVDGRKYLDTIVQKQPSNAAALQALAEFLMLEPGHQDEAVSWMEKANKVNPSAVGPVMFLTNVALEERNVKKALGIANGGVAAAGDSPEMLDNLAKAQIMAGEKNQAKAAYVKMVQLQPSSATAHFKLAGIQGILGDVSGAIESTKMAIALNPRILEPYIALAELHLRNKQPKETLNIAERLKRGESTRSLGITLDGDVAMYNKQYSEAITAYQKAFSLTSSSQTLVKLHAAKRLAGDKTADSLIEKWLHDHPKDMNIRFYQAEVLMRDKNYTEAAQRYETILKMSANNPLATANLAVAYHEMKDPRAKDLTTQAVKLAPTDPLVMGTVASIQVESGLVKEAIKTYQQALALDRSKLNLRFGLAQALAKDGQKEPARKELREILATEGQFAERDDAVALLKELGK</sequence>
<dbReference type="AlphaFoldDB" id="A0A840MDD8"/>
<dbReference type="Gene3D" id="1.25.40.10">
    <property type="entry name" value="Tetratricopeptide repeat domain"/>
    <property type="match status" value="5"/>
</dbReference>
<feature type="repeat" description="TPR" evidence="1">
    <location>
        <begin position="375"/>
        <end position="408"/>
    </location>
</feature>
<evidence type="ECO:0000256" key="1">
    <source>
        <dbReference type="PROSITE-ProRule" id="PRU00339"/>
    </source>
</evidence>
<gene>
    <name evidence="3" type="ORF">HNQ59_000588</name>
</gene>
<protein>
    <submittedName>
        <fullName evidence="3">Putative PEP-CTERM system TPR-repeat lipoprotein</fullName>
    </submittedName>
</protein>
<keyword evidence="2" id="KW-0732">Signal</keyword>
<accession>A0A840MDD8</accession>
<dbReference type="PANTHER" id="PTHR12558">
    <property type="entry name" value="CELL DIVISION CYCLE 16,23,27"/>
    <property type="match status" value="1"/>
</dbReference>
<dbReference type="RefSeq" id="WP_184034956.1">
    <property type="nucleotide sequence ID" value="NZ_JACHHY010000003.1"/>
</dbReference>
<keyword evidence="4" id="KW-1185">Reference proteome</keyword>
<dbReference type="EMBL" id="JACHHY010000003">
    <property type="protein sequence ID" value="MBB5017324.1"/>
    <property type="molecule type" value="Genomic_DNA"/>
</dbReference>
<dbReference type="Pfam" id="PF14559">
    <property type="entry name" value="TPR_19"/>
    <property type="match status" value="3"/>
</dbReference>